<evidence type="ECO:0000256" key="5">
    <source>
        <dbReference type="SAM" id="MobiDB-lite"/>
    </source>
</evidence>
<dbReference type="PANTHER" id="PTHR12549:SF11">
    <property type="entry name" value="LYSINE-SPECIFIC DEMETHYLASE JMJ25"/>
    <property type="match status" value="1"/>
</dbReference>
<evidence type="ECO:0000256" key="4">
    <source>
        <dbReference type="ARBA" id="ARBA00023242"/>
    </source>
</evidence>
<keyword evidence="3" id="KW-0479">Metal-binding</keyword>
<keyword evidence="7" id="KW-1185">Reference proteome</keyword>
<dbReference type="GO" id="GO:0003712">
    <property type="term" value="F:transcription coregulator activity"/>
    <property type="evidence" value="ECO:0007669"/>
    <property type="project" value="TreeGrafter"/>
</dbReference>
<dbReference type="Gene3D" id="2.60.120.650">
    <property type="entry name" value="Cupin"/>
    <property type="match status" value="1"/>
</dbReference>
<name>A0A392PP72_9FABA</name>
<feature type="non-terminal residue" evidence="6">
    <location>
        <position position="1"/>
    </location>
</feature>
<feature type="compositionally biased region" description="Basic and acidic residues" evidence="5">
    <location>
        <begin position="41"/>
        <end position="51"/>
    </location>
</feature>
<dbReference type="GO" id="GO:0032259">
    <property type="term" value="P:methylation"/>
    <property type="evidence" value="ECO:0007669"/>
    <property type="project" value="UniProtKB-KW"/>
</dbReference>
<sequence>LRGGQLLGGADPIELEYIFRGRDYLHGGNKDKQVKGNASQAKDESTTREWSRSGWHANGDGSIPCPKTNYECDHGFLELRRILPPNCISELVCKAKELAETFKLQDAEETLDNGCSCLKPIRNADDINNNTRKAAFRQDSSDNFLYCPRAVDLHNEDLRHFQWHWSKGEPVIVSNVLECSYGLSWEPLVMWRAFRQITNSKHD</sequence>
<dbReference type="EMBL" id="LXQA010090053">
    <property type="protein sequence ID" value="MCI13888.1"/>
    <property type="molecule type" value="Genomic_DNA"/>
</dbReference>
<dbReference type="GO" id="GO:0006357">
    <property type="term" value="P:regulation of transcription by RNA polymerase II"/>
    <property type="evidence" value="ECO:0007669"/>
    <property type="project" value="TreeGrafter"/>
</dbReference>
<dbReference type="GO" id="GO:0000785">
    <property type="term" value="C:chromatin"/>
    <property type="evidence" value="ECO:0007669"/>
    <property type="project" value="TreeGrafter"/>
</dbReference>
<dbReference type="PANTHER" id="PTHR12549">
    <property type="entry name" value="JMJC DOMAIN-CONTAINING HISTONE DEMETHYLATION PROTEIN"/>
    <property type="match status" value="1"/>
</dbReference>
<comment type="subcellular location">
    <subcellularLocation>
        <location evidence="1">Nucleus</location>
    </subcellularLocation>
</comment>
<gene>
    <name evidence="6" type="ORF">A2U01_0035010</name>
</gene>
<keyword evidence="6" id="KW-0489">Methyltransferase</keyword>
<evidence type="ECO:0000256" key="2">
    <source>
        <dbReference type="ARBA" id="ARBA00006801"/>
    </source>
</evidence>
<evidence type="ECO:0000256" key="1">
    <source>
        <dbReference type="ARBA" id="ARBA00004123"/>
    </source>
</evidence>
<dbReference type="GO" id="GO:0000118">
    <property type="term" value="C:histone deacetylase complex"/>
    <property type="evidence" value="ECO:0007669"/>
    <property type="project" value="TreeGrafter"/>
</dbReference>
<dbReference type="GO" id="GO:0031490">
    <property type="term" value="F:chromatin DNA binding"/>
    <property type="evidence" value="ECO:0007669"/>
    <property type="project" value="TreeGrafter"/>
</dbReference>
<evidence type="ECO:0000256" key="3">
    <source>
        <dbReference type="ARBA" id="ARBA00022723"/>
    </source>
</evidence>
<evidence type="ECO:0000313" key="6">
    <source>
        <dbReference type="EMBL" id="MCI13888.1"/>
    </source>
</evidence>
<organism evidence="6 7">
    <name type="scientific">Trifolium medium</name>
    <dbReference type="NCBI Taxonomy" id="97028"/>
    <lineage>
        <taxon>Eukaryota</taxon>
        <taxon>Viridiplantae</taxon>
        <taxon>Streptophyta</taxon>
        <taxon>Embryophyta</taxon>
        <taxon>Tracheophyta</taxon>
        <taxon>Spermatophyta</taxon>
        <taxon>Magnoliopsida</taxon>
        <taxon>eudicotyledons</taxon>
        <taxon>Gunneridae</taxon>
        <taxon>Pentapetalae</taxon>
        <taxon>rosids</taxon>
        <taxon>fabids</taxon>
        <taxon>Fabales</taxon>
        <taxon>Fabaceae</taxon>
        <taxon>Papilionoideae</taxon>
        <taxon>50 kb inversion clade</taxon>
        <taxon>NPAAA clade</taxon>
        <taxon>Hologalegina</taxon>
        <taxon>IRL clade</taxon>
        <taxon>Trifolieae</taxon>
        <taxon>Trifolium</taxon>
    </lineage>
</organism>
<evidence type="ECO:0000313" key="7">
    <source>
        <dbReference type="Proteomes" id="UP000265520"/>
    </source>
</evidence>
<feature type="non-terminal residue" evidence="6">
    <location>
        <position position="203"/>
    </location>
</feature>
<comment type="caution">
    <text evidence="6">The sequence shown here is derived from an EMBL/GenBank/DDBJ whole genome shotgun (WGS) entry which is preliminary data.</text>
</comment>
<proteinExistence type="inferred from homology"/>
<keyword evidence="4" id="KW-0539">Nucleus</keyword>
<keyword evidence="6" id="KW-0808">Transferase</keyword>
<protein>
    <submittedName>
        <fullName evidence="6">Lysine-specific demethylase 3B</fullName>
    </submittedName>
</protein>
<dbReference type="Proteomes" id="UP000265520">
    <property type="component" value="Unassembled WGS sequence"/>
</dbReference>
<feature type="region of interest" description="Disordered" evidence="5">
    <location>
        <begin position="29"/>
        <end position="55"/>
    </location>
</feature>
<reference evidence="6 7" key="1">
    <citation type="journal article" date="2018" name="Front. Plant Sci.">
        <title>Red Clover (Trifolium pratense) and Zigzag Clover (T. medium) - A Picture of Genomic Similarities and Differences.</title>
        <authorList>
            <person name="Dluhosova J."/>
            <person name="Istvanek J."/>
            <person name="Nedelnik J."/>
            <person name="Repkova J."/>
        </authorList>
    </citation>
    <scope>NUCLEOTIDE SEQUENCE [LARGE SCALE GENOMIC DNA]</scope>
    <source>
        <strain evidence="7">cv. 10/8</strain>
        <tissue evidence="6">Leaf</tissue>
    </source>
</reference>
<comment type="similarity">
    <text evidence="2">Belongs to the JARID1 histone demethylase family.</text>
</comment>
<dbReference type="InterPro" id="IPR045109">
    <property type="entry name" value="LSDs-like"/>
</dbReference>
<dbReference type="AlphaFoldDB" id="A0A392PP72"/>
<accession>A0A392PP72</accession>
<dbReference type="GO" id="GO:0008168">
    <property type="term" value="F:methyltransferase activity"/>
    <property type="evidence" value="ECO:0007669"/>
    <property type="project" value="UniProtKB-KW"/>
</dbReference>
<dbReference type="GO" id="GO:0032454">
    <property type="term" value="F:histone H3K9 demethylase activity"/>
    <property type="evidence" value="ECO:0007669"/>
    <property type="project" value="InterPro"/>
</dbReference>
<dbReference type="GO" id="GO:0046872">
    <property type="term" value="F:metal ion binding"/>
    <property type="evidence" value="ECO:0007669"/>
    <property type="project" value="UniProtKB-KW"/>
</dbReference>